<comment type="caution">
    <text evidence="4">The sequence shown here is derived from an EMBL/GenBank/DDBJ whole genome shotgun (WGS) entry which is preliminary data.</text>
</comment>
<keyword evidence="5" id="KW-1185">Reference proteome</keyword>
<evidence type="ECO:0000256" key="2">
    <source>
        <dbReference type="SAM" id="SignalP"/>
    </source>
</evidence>
<dbReference type="Proteomes" id="UP000294746">
    <property type="component" value="Unassembled WGS sequence"/>
</dbReference>
<feature type="coiled-coil region" evidence="1">
    <location>
        <begin position="149"/>
        <end position="215"/>
    </location>
</feature>
<evidence type="ECO:0000256" key="1">
    <source>
        <dbReference type="SAM" id="Coils"/>
    </source>
</evidence>
<evidence type="ECO:0000313" key="4">
    <source>
        <dbReference type="EMBL" id="TCP69623.1"/>
    </source>
</evidence>
<feature type="coiled-coil region" evidence="1">
    <location>
        <begin position="36"/>
        <end position="91"/>
    </location>
</feature>
<proteinExistence type="predicted"/>
<dbReference type="PANTHER" id="PTHR21666:SF270">
    <property type="entry name" value="MUREIN HYDROLASE ACTIVATOR ENVC"/>
    <property type="match status" value="1"/>
</dbReference>
<gene>
    <name evidence="4" type="ORF">EDD57_10760</name>
</gene>
<dbReference type="EMBL" id="SLXV01000007">
    <property type="protein sequence ID" value="TCP69623.1"/>
    <property type="molecule type" value="Genomic_DNA"/>
</dbReference>
<dbReference type="SUPFAM" id="SSF51261">
    <property type="entry name" value="Duplicated hybrid motif"/>
    <property type="match status" value="1"/>
</dbReference>
<keyword evidence="1" id="KW-0175">Coiled coil</keyword>
<sequence>MRMWKRLFFAVLVLQVAIIPAVTAYAGSPTDTKKKVDDLTNKKKEEQVKLNDMNGQMTQLESEVAGYQKEMDELGQTYQAVEKDLLKAREQEAAAMKKVIAATKGLYEEGYLDSPLANLLQSDGFNEFAEQFDLLKSVMGFMVEDFQHYKKATDQVDQQRKKLSGIQNELGEKMKKIALAQNQLREKQKASQTKVDGYDQELEHYEDEIIDINQDLLKSGKLNFPFTGPMSLPCDCTKVNSEFGVRIHPVTKKRSRHDGLDLDASYGAAVNAVADGVVVASKPSSGYGWLIVIYHGHKDGKAIYSAYAHSFSQQVITKLIGDPVKRGERISSVGNNGVGTGPHLHFEVRVGNVNKEGAVNPRSWLPPLQ</sequence>
<evidence type="ECO:0000259" key="3">
    <source>
        <dbReference type="Pfam" id="PF01551"/>
    </source>
</evidence>
<dbReference type="CDD" id="cd12797">
    <property type="entry name" value="M23_peptidase"/>
    <property type="match status" value="1"/>
</dbReference>
<name>A0A4R2S2P5_9BACL</name>
<dbReference type="OrthoDB" id="9805070at2"/>
<dbReference type="AlphaFoldDB" id="A0A4R2S2P5"/>
<dbReference type="RefSeq" id="WP_131848182.1">
    <property type="nucleotide sequence ID" value="NZ_SLXV01000007.1"/>
</dbReference>
<dbReference type="Pfam" id="PF01551">
    <property type="entry name" value="Peptidase_M23"/>
    <property type="match status" value="1"/>
</dbReference>
<dbReference type="InterPro" id="IPR016047">
    <property type="entry name" value="M23ase_b-sheet_dom"/>
</dbReference>
<keyword evidence="2" id="KW-0732">Signal</keyword>
<evidence type="ECO:0000313" key="5">
    <source>
        <dbReference type="Proteomes" id="UP000294746"/>
    </source>
</evidence>
<feature type="chain" id="PRO_5020789769" evidence="2">
    <location>
        <begin position="27"/>
        <end position="369"/>
    </location>
</feature>
<dbReference type="GO" id="GO:0004222">
    <property type="term" value="F:metalloendopeptidase activity"/>
    <property type="evidence" value="ECO:0007669"/>
    <property type="project" value="TreeGrafter"/>
</dbReference>
<feature type="domain" description="M23ase beta-sheet core" evidence="3">
    <location>
        <begin position="256"/>
        <end position="355"/>
    </location>
</feature>
<dbReference type="Gene3D" id="2.70.70.10">
    <property type="entry name" value="Glucose Permease (Domain IIA)"/>
    <property type="match status" value="1"/>
</dbReference>
<accession>A0A4R2S2P5</accession>
<dbReference type="Gene3D" id="6.10.250.3150">
    <property type="match status" value="1"/>
</dbReference>
<dbReference type="InterPro" id="IPR050570">
    <property type="entry name" value="Cell_wall_metabolism_enzyme"/>
</dbReference>
<dbReference type="PANTHER" id="PTHR21666">
    <property type="entry name" value="PEPTIDASE-RELATED"/>
    <property type="match status" value="1"/>
</dbReference>
<feature type="signal peptide" evidence="2">
    <location>
        <begin position="1"/>
        <end position="26"/>
    </location>
</feature>
<organism evidence="4 5">
    <name type="scientific">Baia soyae</name>
    <dbReference type="NCBI Taxonomy" id="1544746"/>
    <lineage>
        <taxon>Bacteria</taxon>
        <taxon>Bacillati</taxon>
        <taxon>Bacillota</taxon>
        <taxon>Bacilli</taxon>
        <taxon>Bacillales</taxon>
        <taxon>Thermoactinomycetaceae</taxon>
        <taxon>Baia</taxon>
    </lineage>
</organism>
<reference evidence="4 5" key="1">
    <citation type="submission" date="2019-03" db="EMBL/GenBank/DDBJ databases">
        <title>Genomic Encyclopedia of Type Strains, Phase IV (KMG-IV): sequencing the most valuable type-strain genomes for metagenomic binning, comparative biology and taxonomic classification.</title>
        <authorList>
            <person name="Goeker M."/>
        </authorList>
    </citation>
    <scope>NUCLEOTIDE SEQUENCE [LARGE SCALE GENOMIC DNA]</scope>
    <source>
        <strain evidence="4 5">DSM 46831</strain>
    </source>
</reference>
<protein>
    <submittedName>
        <fullName evidence="4">Peptidase M23-like protein</fullName>
    </submittedName>
</protein>
<dbReference type="InterPro" id="IPR011055">
    <property type="entry name" value="Dup_hybrid_motif"/>
</dbReference>